<dbReference type="EMBL" id="DYVR01000241">
    <property type="protein sequence ID" value="HJF85715.1"/>
    <property type="molecule type" value="Genomic_DNA"/>
</dbReference>
<gene>
    <name evidence="3" type="ORF">K8V65_08655</name>
</gene>
<dbReference type="AlphaFoldDB" id="A0A921HNN2"/>
<evidence type="ECO:0000259" key="2">
    <source>
        <dbReference type="Pfam" id="PF13556"/>
    </source>
</evidence>
<accession>A0A921HNN2</accession>
<dbReference type="Pfam" id="PF13556">
    <property type="entry name" value="HTH_30"/>
    <property type="match status" value="1"/>
</dbReference>
<feature type="domain" description="PucR C-terminal helix-turn-helix" evidence="2">
    <location>
        <begin position="473"/>
        <end position="529"/>
    </location>
</feature>
<protein>
    <submittedName>
        <fullName evidence="3">PucR family transcriptional regulator</fullName>
    </submittedName>
</protein>
<evidence type="ECO:0000313" key="4">
    <source>
        <dbReference type="Proteomes" id="UP000780768"/>
    </source>
</evidence>
<name>A0A921HNN2_9FIRM</name>
<dbReference type="PANTHER" id="PTHR33744">
    <property type="entry name" value="CARBOHYDRATE DIACID REGULATOR"/>
    <property type="match status" value="1"/>
</dbReference>
<dbReference type="InterPro" id="IPR012914">
    <property type="entry name" value="PucR_dom"/>
</dbReference>
<comment type="caution">
    <text evidence="3">The sequence shown here is derived from an EMBL/GenBank/DDBJ whole genome shotgun (WGS) entry which is preliminary data.</text>
</comment>
<dbReference type="InterPro" id="IPR051448">
    <property type="entry name" value="CdaR-like_regulators"/>
</dbReference>
<dbReference type="Gene3D" id="1.10.10.2840">
    <property type="entry name" value="PucR C-terminal helix-turn-helix domain"/>
    <property type="match status" value="1"/>
</dbReference>
<proteinExistence type="predicted"/>
<dbReference type="Pfam" id="PF07905">
    <property type="entry name" value="PucR"/>
    <property type="match status" value="1"/>
</dbReference>
<reference evidence="3" key="2">
    <citation type="submission" date="2021-09" db="EMBL/GenBank/DDBJ databases">
        <authorList>
            <person name="Gilroy R."/>
        </authorList>
    </citation>
    <scope>NUCLEOTIDE SEQUENCE</scope>
    <source>
        <strain evidence="3">7318</strain>
    </source>
</reference>
<reference evidence="3" key="1">
    <citation type="journal article" date="2021" name="PeerJ">
        <title>Extensive microbial diversity within the chicken gut microbiome revealed by metagenomics and culture.</title>
        <authorList>
            <person name="Gilroy R."/>
            <person name="Ravi A."/>
            <person name="Getino M."/>
            <person name="Pursley I."/>
            <person name="Horton D.L."/>
            <person name="Alikhan N.F."/>
            <person name="Baker D."/>
            <person name="Gharbi K."/>
            <person name="Hall N."/>
            <person name="Watson M."/>
            <person name="Adriaenssens E.M."/>
            <person name="Foster-Nyarko E."/>
            <person name="Jarju S."/>
            <person name="Secka A."/>
            <person name="Antonio M."/>
            <person name="Oren A."/>
            <person name="Chaudhuri R.R."/>
            <person name="La Ragione R."/>
            <person name="Hildebrand F."/>
            <person name="Pallen M.J."/>
        </authorList>
    </citation>
    <scope>NUCLEOTIDE SEQUENCE</scope>
    <source>
        <strain evidence="3">7318</strain>
    </source>
</reference>
<evidence type="ECO:0000259" key="1">
    <source>
        <dbReference type="Pfam" id="PF07905"/>
    </source>
</evidence>
<feature type="domain" description="Purine catabolism PurC-like" evidence="1">
    <location>
        <begin position="7"/>
        <end position="126"/>
    </location>
</feature>
<dbReference type="RefSeq" id="WP_289548949.1">
    <property type="nucleotide sequence ID" value="NZ_CAKMHU010000024.1"/>
</dbReference>
<sequence>MPTLNWLIRESKLNNLRLITGENHILQEISSVNVLDNPDVLKWFKKDELVLTTGFPFKDNSDKQQRQMIRDLKQIGCTALAIKTKRYFSRIPSAIIEEAETLDFPIIELPYFYSFSEISRIVFQQIFSEQYSQTQREQKFLLHFIRQILNHENISFLLQQIARFFALPVLLININYEPVQIAFPFKTFNLNSDELKELSGSISLQLLENNPHISCKINDQLFFIQKISLSNQAGYLGFLHTQENFSSLPISSDFLQNILQLLTFACTQNDSLRTGYDNGSMFFLHFLISNRQNNIEEIKQLCTFYGFDYRKKWICLTLSLQNIADNNKNKFTALLQNSIEKLPTKSSKLFTCHNANLFCIYFLFAPEKHSLQSLHEVQSFALALQKKLSDKNQSVFMGISACHKKIAHIRHAFKESLQALHHQQQKNLFMPGSYLHQLPLHLLGNTRQNVSELLLYNVLQPLLAFDKENHTELIHTLKIYFSCNYNATLAAKTLYLHRNTMLKRLDKIKEILQTDFTNADENALIYLSFSALELQ</sequence>
<evidence type="ECO:0000313" key="3">
    <source>
        <dbReference type="EMBL" id="HJF85715.1"/>
    </source>
</evidence>
<dbReference type="InterPro" id="IPR042070">
    <property type="entry name" value="PucR_C-HTH_sf"/>
</dbReference>
<organism evidence="3 4">
    <name type="scientific">Megamonas hypermegale</name>
    <dbReference type="NCBI Taxonomy" id="158847"/>
    <lineage>
        <taxon>Bacteria</taxon>
        <taxon>Bacillati</taxon>
        <taxon>Bacillota</taxon>
        <taxon>Negativicutes</taxon>
        <taxon>Selenomonadales</taxon>
        <taxon>Selenomonadaceae</taxon>
        <taxon>Megamonas</taxon>
    </lineage>
</organism>
<dbReference type="InterPro" id="IPR025736">
    <property type="entry name" value="PucR_C-HTH_dom"/>
</dbReference>
<dbReference type="Proteomes" id="UP000780768">
    <property type="component" value="Unassembled WGS sequence"/>
</dbReference>